<dbReference type="InterPro" id="IPR026363">
    <property type="entry name" value="CxxC-x17-CxxC_dom"/>
</dbReference>
<dbReference type="EMBL" id="LCDD01000024">
    <property type="protein sequence ID" value="KKS45994.1"/>
    <property type="molecule type" value="Genomic_DNA"/>
</dbReference>
<feature type="region of interest" description="Disordered" evidence="1">
    <location>
        <begin position="118"/>
        <end position="141"/>
    </location>
</feature>
<evidence type="ECO:0000259" key="2">
    <source>
        <dbReference type="Pfam" id="PF23477"/>
    </source>
</evidence>
<gene>
    <name evidence="3" type="ORF">UV09_C0024G0009</name>
</gene>
<evidence type="ECO:0000256" key="1">
    <source>
        <dbReference type="SAM" id="MobiDB-lite"/>
    </source>
</evidence>
<dbReference type="AlphaFoldDB" id="A0A0G0ZBF9"/>
<reference evidence="3 4" key="1">
    <citation type="journal article" date="2015" name="Nature">
        <title>rRNA introns, odd ribosomes, and small enigmatic genomes across a large radiation of phyla.</title>
        <authorList>
            <person name="Brown C.T."/>
            <person name="Hug L.A."/>
            <person name="Thomas B.C."/>
            <person name="Sharon I."/>
            <person name="Castelle C.J."/>
            <person name="Singh A."/>
            <person name="Wilkins M.J."/>
            <person name="Williams K.H."/>
            <person name="Banfield J.F."/>
        </authorList>
    </citation>
    <scope>NUCLEOTIDE SEQUENCE [LARGE SCALE GENOMIC DNA]</scope>
</reference>
<comment type="caution">
    <text evidence="3">The sequence shown here is derived from an EMBL/GenBank/DDBJ whole genome shotgun (WGS) entry which is preliminary data.</text>
</comment>
<proteinExistence type="predicted"/>
<feature type="domain" description="CxxC-x17-CxxC" evidence="2">
    <location>
        <begin position="28"/>
        <end position="63"/>
    </location>
</feature>
<sequence length="141" mass="16311">MGNFNRDNRSSGRRDFRRRDFGQRGGDRQMHRAVCSNCGKECEVPFRPSGDKPVYCNTCFEKNNRGTDSRIFGDRNSRRSSFEDRESKQPQNNEQFNTLNAKLDKILAMLTSDLPLQIEKPTVITEKKTRTSKKTSPSEKE</sequence>
<name>A0A0G0ZBF9_9BACT</name>
<feature type="region of interest" description="Disordered" evidence="1">
    <location>
        <begin position="65"/>
        <end position="95"/>
    </location>
</feature>
<organism evidence="3 4">
    <name type="scientific">Candidatus Gottesmanbacteria bacterium GW2011_GWA2_42_18</name>
    <dbReference type="NCBI Taxonomy" id="1618442"/>
    <lineage>
        <taxon>Bacteria</taxon>
        <taxon>Candidatus Gottesmaniibacteriota</taxon>
    </lineage>
</organism>
<dbReference type="NCBIfam" id="TIGR04272">
    <property type="entry name" value="cxxc_cxxc_Mbark"/>
    <property type="match status" value="1"/>
</dbReference>
<dbReference type="Proteomes" id="UP000034320">
    <property type="component" value="Unassembled WGS sequence"/>
</dbReference>
<evidence type="ECO:0000313" key="3">
    <source>
        <dbReference type="EMBL" id="KKS45994.1"/>
    </source>
</evidence>
<dbReference type="Pfam" id="PF23477">
    <property type="entry name" value="zf_Tbcl_2"/>
    <property type="match status" value="1"/>
</dbReference>
<protein>
    <recommendedName>
        <fullName evidence="2">CxxC-x17-CxxC domain-containing protein</fullName>
    </recommendedName>
</protein>
<feature type="region of interest" description="Disordered" evidence="1">
    <location>
        <begin position="1"/>
        <end position="30"/>
    </location>
</feature>
<evidence type="ECO:0000313" key="4">
    <source>
        <dbReference type="Proteomes" id="UP000034320"/>
    </source>
</evidence>
<feature type="compositionally biased region" description="Basic and acidic residues" evidence="1">
    <location>
        <begin position="65"/>
        <end position="88"/>
    </location>
</feature>
<accession>A0A0G0ZBF9</accession>